<dbReference type="Gene3D" id="4.10.240.10">
    <property type="entry name" value="Zn(2)-C6 fungal-type DNA-binding domain"/>
    <property type="match status" value="1"/>
</dbReference>
<proteinExistence type="predicted"/>
<keyword evidence="9" id="KW-1185">Reference proteome</keyword>
<dbReference type="EMBL" id="LVYI01000006">
    <property type="protein sequence ID" value="OAP58228.1"/>
    <property type="molecule type" value="Genomic_DNA"/>
</dbReference>
<reference evidence="8 9" key="1">
    <citation type="submission" date="2016-04" db="EMBL/GenBank/DDBJ databases">
        <title>Draft genome of Fonsecaea erecta CBS 125763.</title>
        <authorList>
            <person name="Weiss V.A."/>
            <person name="Vicente V.A."/>
            <person name="Raittz R.T."/>
            <person name="Moreno L.F."/>
            <person name="De Souza E.M."/>
            <person name="Pedrosa F.O."/>
            <person name="Steffens M.B."/>
            <person name="Faoro H."/>
            <person name="Tadra-Sfeir M.Z."/>
            <person name="Najafzadeh M.J."/>
            <person name="Felipe M.S."/>
            <person name="Teixeira M."/>
            <person name="Sun J."/>
            <person name="Xi L."/>
            <person name="Gomes R."/>
            <person name="De Azevedo C.M."/>
            <person name="Salgado C.G."/>
            <person name="Da Silva M.B."/>
            <person name="Nascimento M.F."/>
            <person name="Queiroz-Telles F."/>
            <person name="Attili D.S."/>
            <person name="Gorbushina A."/>
        </authorList>
    </citation>
    <scope>NUCLEOTIDE SEQUENCE [LARGE SCALE GENOMIC DNA]</scope>
    <source>
        <strain evidence="8 9">CBS 125763</strain>
    </source>
</reference>
<dbReference type="SUPFAM" id="SSF57701">
    <property type="entry name" value="Zn2/Cys6 DNA-binding domain"/>
    <property type="match status" value="1"/>
</dbReference>
<evidence type="ECO:0000256" key="6">
    <source>
        <dbReference type="SAM" id="MobiDB-lite"/>
    </source>
</evidence>
<keyword evidence="2" id="KW-0805">Transcription regulation</keyword>
<gene>
    <name evidence="8" type="ORF">AYL99_07318</name>
</gene>
<dbReference type="CDD" id="cd00067">
    <property type="entry name" value="GAL4"/>
    <property type="match status" value="1"/>
</dbReference>
<dbReference type="OrthoDB" id="3251668at2759"/>
<evidence type="ECO:0000256" key="2">
    <source>
        <dbReference type="ARBA" id="ARBA00023015"/>
    </source>
</evidence>
<evidence type="ECO:0000313" key="9">
    <source>
        <dbReference type="Proteomes" id="UP000078343"/>
    </source>
</evidence>
<name>A0A178ZEN3_9EURO</name>
<dbReference type="Proteomes" id="UP000078343">
    <property type="component" value="Unassembled WGS sequence"/>
</dbReference>
<evidence type="ECO:0000256" key="3">
    <source>
        <dbReference type="ARBA" id="ARBA00023125"/>
    </source>
</evidence>
<comment type="subcellular location">
    <subcellularLocation>
        <location evidence="1">Nucleus</location>
    </subcellularLocation>
</comment>
<dbReference type="Pfam" id="PF00172">
    <property type="entry name" value="Zn_clus"/>
    <property type="match status" value="1"/>
</dbReference>
<dbReference type="SMART" id="SM00066">
    <property type="entry name" value="GAL4"/>
    <property type="match status" value="1"/>
</dbReference>
<keyword evidence="3" id="KW-0238">DNA-binding</keyword>
<keyword evidence="5" id="KW-0539">Nucleus</keyword>
<dbReference type="GO" id="GO:0045944">
    <property type="term" value="P:positive regulation of transcription by RNA polymerase II"/>
    <property type="evidence" value="ECO:0007669"/>
    <property type="project" value="TreeGrafter"/>
</dbReference>
<evidence type="ECO:0000256" key="1">
    <source>
        <dbReference type="ARBA" id="ARBA00004123"/>
    </source>
</evidence>
<accession>A0A178ZEN3</accession>
<feature type="domain" description="Zn(2)-C6 fungal-type" evidence="7">
    <location>
        <begin position="27"/>
        <end position="55"/>
    </location>
</feature>
<comment type="caution">
    <text evidence="8">The sequence shown here is derived from an EMBL/GenBank/DDBJ whole genome shotgun (WGS) entry which is preliminary data.</text>
</comment>
<protein>
    <recommendedName>
        <fullName evidence="7">Zn(2)-C6 fungal-type domain-containing protein</fullName>
    </recommendedName>
</protein>
<dbReference type="GO" id="GO:0005634">
    <property type="term" value="C:nucleus"/>
    <property type="evidence" value="ECO:0007669"/>
    <property type="project" value="UniProtKB-SubCell"/>
</dbReference>
<feature type="region of interest" description="Disordered" evidence="6">
    <location>
        <begin position="1"/>
        <end position="26"/>
    </location>
</feature>
<feature type="compositionally biased region" description="Low complexity" evidence="6">
    <location>
        <begin position="87"/>
        <end position="106"/>
    </location>
</feature>
<organism evidence="8 9">
    <name type="scientific">Fonsecaea erecta</name>
    <dbReference type="NCBI Taxonomy" id="1367422"/>
    <lineage>
        <taxon>Eukaryota</taxon>
        <taxon>Fungi</taxon>
        <taxon>Dikarya</taxon>
        <taxon>Ascomycota</taxon>
        <taxon>Pezizomycotina</taxon>
        <taxon>Eurotiomycetes</taxon>
        <taxon>Chaetothyriomycetidae</taxon>
        <taxon>Chaetothyriales</taxon>
        <taxon>Herpotrichiellaceae</taxon>
        <taxon>Fonsecaea</taxon>
    </lineage>
</organism>
<dbReference type="GO" id="GO:0008270">
    <property type="term" value="F:zinc ion binding"/>
    <property type="evidence" value="ECO:0007669"/>
    <property type="project" value="InterPro"/>
</dbReference>
<dbReference type="Pfam" id="PF11951">
    <property type="entry name" value="Fungal_trans_2"/>
    <property type="match status" value="1"/>
</dbReference>
<sequence>MNTIPSDEAKTASQAPGSSPPGIGPQDCPTCVRRRIRCDRSLPKCFKCSKKGLVCPGYGPRLRWANGIAVRGHLKGRTTPHIDKPLSKPSSTASKDSSSPNSVKSPEQNSNLRPAPFTDPLETTFPGFPNPAIRARLLDHYDKQIAGLMVWIDSERNEYRRLVLPLADQQPVLLLAILAISAQHLAVTTGKELSFPARARDAAVNMISTQIRQVTGQMDAGSDLGSQIDPDTAVWMLASMLTLANYEMTETETGAAAADSHRQAARTLVNLLATTNRENSPLFHFLRNQLSIYDILACTTIFGPLSTVEVILPAPEHSNLIFSEFLSLLHRVTVWSREQHERKASGEFNLADLPITSADARAGFEQARGSTLMAAGVLELPRDARRRDFIRIVDIYHHAALLYTYRVLFHCQVEPVEVDTSTMVLFERLNQLEDKSSCRQNLPWPVFIAGTECCEDPERQAFVARMYADIAQDMGFKYYLGILHFLQDLWSSKGTTWTELARQYEASGKKIVAV</sequence>
<dbReference type="PANTHER" id="PTHR37534:SF15">
    <property type="entry name" value="ZN(II)2CYS6 TRANSCRIPTION FACTOR (EUROFUNG)"/>
    <property type="match status" value="1"/>
</dbReference>
<dbReference type="InterPro" id="IPR001138">
    <property type="entry name" value="Zn2Cys6_DnaBD"/>
</dbReference>
<dbReference type="PROSITE" id="PS50048">
    <property type="entry name" value="ZN2_CY6_FUNGAL_2"/>
    <property type="match status" value="1"/>
</dbReference>
<evidence type="ECO:0000259" key="7">
    <source>
        <dbReference type="PROSITE" id="PS50048"/>
    </source>
</evidence>
<evidence type="ECO:0000256" key="4">
    <source>
        <dbReference type="ARBA" id="ARBA00023163"/>
    </source>
</evidence>
<dbReference type="STRING" id="1367422.A0A178ZEN3"/>
<dbReference type="GO" id="GO:0000981">
    <property type="term" value="F:DNA-binding transcription factor activity, RNA polymerase II-specific"/>
    <property type="evidence" value="ECO:0007669"/>
    <property type="project" value="InterPro"/>
</dbReference>
<dbReference type="PANTHER" id="PTHR37534">
    <property type="entry name" value="TRANSCRIPTIONAL ACTIVATOR PROTEIN UGA3"/>
    <property type="match status" value="1"/>
</dbReference>
<keyword evidence="4" id="KW-0804">Transcription</keyword>
<evidence type="ECO:0000256" key="5">
    <source>
        <dbReference type="ARBA" id="ARBA00023242"/>
    </source>
</evidence>
<feature type="region of interest" description="Disordered" evidence="6">
    <location>
        <begin position="75"/>
        <end position="124"/>
    </location>
</feature>
<evidence type="ECO:0000313" key="8">
    <source>
        <dbReference type="EMBL" id="OAP58228.1"/>
    </source>
</evidence>
<feature type="compositionally biased region" description="Polar residues" evidence="6">
    <location>
        <begin position="1"/>
        <end position="17"/>
    </location>
</feature>
<dbReference type="InterPro" id="IPR021858">
    <property type="entry name" value="Fun_TF"/>
</dbReference>
<dbReference type="GO" id="GO:0000976">
    <property type="term" value="F:transcription cis-regulatory region binding"/>
    <property type="evidence" value="ECO:0007669"/>
    <property type="project" value="TreeGrafter"/>
</dbReference>
<dbReference type="RefSeq" id="XP_018691595.1">
    <property type="nucleotide sequence ID" value="XM_018838827.1"/>
</dbReference>
<dbReference type="InterPro" id="IPR036864">
    <property type="entry name" value="Zn2-C6_fun-type_DNA-bd_sf"/>
</dbReference>
<dbReference type="GeneID" id="30011486"/>
<dbReference type="AlphaFoldDB" id="A0A178ZEN3"/>